<name>A0A0R2FV21_9LACO</name>
<dbReference type="InterPro" id="IPR000620">
    <property type="entry name" value="EamA_dom"/>
</dbReference>
<feature type="transmembrane region" description="Helical" evidence="3">
    <location>
        <begin position="147"/>
        <end position="165"/>
    </location>
</feature>
<dbReference type="SUPFAM" id="SSF103481">
    <property type="entry name" value="Multidrug resistance efflux transporter EmrE"/>
    <property type="match status" value="2"/>
</dbReference>
<feature type="transmembrane region" description="Helical" evidence="3">
    <location>
        <begin position="66"/>
        <end position="87"/>
    </location>
</feature>
<dbReference type="Proteomes" id="UP000051751">
    <property type="component" value="Unassembled WGS sequence"/>
</dbReference>
<dbReference type="Proteomes" id="UP000051645">
    <property type="component" value="Unassembled WGS sequence"/>
</dbReference>
<feature type="transmembrane region" description="Helical" evidence="3">
    <location>
        <begin position="122"/>
        <end position="141"/>
    </location>
</feature>
<proteinExistence type="inferred from homology"/>
<dbReference type="InterPro" id="IPR037185">
    <property type="entry name" value="EmrE-like"/>
</dbReference>
<dbReference type="PANTHER" id="PTHR22911">
    <property type="entry name" value="ACYL-MALONYL CONDENSING ENZYME-RELATED"/>
    <property type="match status" value="1"/>
</dbReference>
<dbReference type="Gene3D" id="1.10.3730.20">
    <property type="match status" value="2"/>
</dbReference>
<gene>
    <name evidence="5" type="ORF">IV38_GL000054</name>
    <name evidence="6" type="ORF">IV40_GL001464</name>
</gene>
<dbReference type="PATRIC" id="fig|81857.3.peg.51"/>
<evidence type="ECO:0000256" key="1">
    <source>
        <dbReference type="ARBA" id="ARBA00004127"/>
    </source>
</evidence>
<evidence type="ECO:0000256" key="2">
    <source>
        <dbReference type="ARBA" id="ARBA00007362"/>
    </source>
</evidence>
<feature type="transmembrane region" description="Helical" evidence="3">
    <location>
        <begin position="37"/>
        <end position="54"/>
    </location>
</feature>
<dbReference type="Pfam" id="PF00892">
    <property type="entry name" value="EamA"/>
    <property type="match status" value="2"/>
</dbReference>
<evidence type="ECO:0000313" key="5">
    <source>
        <dbReference type="EMBL" id="KRN29175.1"/>
    </source>
</evidence>
<dbReference type="GO" id="GO:0016020">
    <property type="term" value="C:membrane"/>
    <property type="evidence" value="ECO:0007669"/>
    <property type="project" value="InterPro"/>
</dbReference>
<feature type="transmembrane region" description="Helical" evidence="3">
    <location>
        <begin position="93"/>
        <end position="115"/>
    </location>
</feature>
<feature type="transmembrane region" description="Helical" evidence="3">
    <location>
        <begin position="231"/>
        <end position="252"/>
    </location>
</feature>
<feature type="transmembrane region" description="Helical" evidence="3">
    <location>
        <begin position="286"/>
        <end position="305"/>
    </location>
</feature>
<keyword evidence="7" id="KW-1185">Reference proteome</keyword>
<comment type="subcellular location">
    <subcellularLocation>
        <location evidence="1">Endomembrane system</location>
        <topology evidence="1">Multi-pass membrane protein</topology>
    </subcellularLocation>
</comment>
<organism evidence="6 7">
    <name type="scientific">Lactobacillus selangorensis</name>
    <dbReference type="NCBI Taxonomy" id="81857"/>
    <lineage>
        <taxon>Bacteria</taxon>
        <taxon>Bacillati</taxon>
        <taxon>Bacillota</taxon>
        <taxon>Bacilli</taxon>
        <taxon>Lactobacillales</taxon>
        <taxon>Lactobacillaceae</taxon>
        <taxon>Lactobacillus</taxon>
    </lineage>
</organism>
<comment type="similarity">
    <text evidence="2">Belongs to the EamA transporter family.</text>
</comment>
<sequence>MRKTIVYILLSTFLFSSMEIALKMAGASFNAIQLNFLRFGLGALILWPLAHMSLKKNHLKVSKKAWGLFGLTGFVCVIVSMTLFQLAVETAKASTVAVVFSCNPVFALIFSYLLLHEKLSRSNLIAVLISVIGLLVIIDPLHLSNPIGLSLAVGSAITFGLYSIITRYGSLKYGFSGVTMTFFTFLTGTAELAVLMAMTHLPMIASALGNVAALHDFVQIPFFAGIAPSNLALLAYIGIGVTGGGFAFYFLAMENSDVSTASLVFFIKPALAPVLAMLILSEQITLPVIIGIVIILLGSLATLLGDRVASVASDLFKRNKQEEAAKEARIQEVTEKPVSGLQKHFNDDEEEL</sequence>
<feature type="domain" description="EamA" evidence="4">
    <location>
        <begin position="147"/>
        <end position="302"/>
    </location>
</feature>
<reference evidence="7 8" key="1">
    <citation type="journal article" date="2015" name="Genome Announc.">
        <title>Expanding the biotechnology potential of lactobacilli through comparative genomics of 213 strains and associated genera.</title>
        <authorList>
            <person name="Sun Z."/>
            <person name="Harris H.M."/>
            <person name="McCann A."/>
            <person name="Guo C."/>
            <person name="Argimon S."/>
            <person name="Zhang W."/>
            <person name="Yang X."/>
            <person name="Jeffery I.B."/>
            <person name="Cooney J.C."/>
            <person name="Kagawa T.F."/>
            <person name="Liu W."/>
            <person name="Song Y."/>
            <person name="Salvetti E."/>
            <person name="Wrobel A."/>
            <person name="Rasinkangas P."/>
            <person name="Parkhill J."/>
            <person name="Rea M.C."/>
            <person name="O'Sullivan O."/>
            <person name="Ritari J."/>
            <person name="Douillard F.P."/>
            <person name="Paul Ross R."/>
            <person name="Yang R."/>
            <person name="Briner A.E."/>
            <person name="Felis G.E."/>
            <person name="de Vos W.M."/>
            <person name="Barrangou R."/>
            <person name="Klaenhammer T.R."/>
            <person name="Caufield P.W."/>
            <person name="Cui Y."/>
            <person name="Zhang H."/>
            <person name="O'Toole P.W."/>
        </authorList>
    </citation>
    <scope>NUCLEOTIDE SEQUENCE [LARGE SCALE GENOMIC DNA]</scope>
    <source>
        <strain evidence="5 8">ATCC BAA-66</strain>
        <strain evidence="6 7">DSM 13344</strain>
    </source>
</reference>
<dbReference type="OrthoDB" id="9813604at2"/>
<keyword evidence="3" id="KW-0812">Transmembrane</keyword>
<keyword evidence="3" id="KW-1133">Transmembrane helix</keyword>
<feature type="domain" description="EamA" evidence="4">
    <location>
        <begin position="3"/>
        <end position="138"/>
    </location>
</feature>
<protein>
    <submittedName>
        <fullName evidence="6">DMT family permease</fullName>
    </submittedName>
</protein>
<feature type="transmembrane region" description="Helical" evidence="3">
    <location>
        <begin position="258"/>
        <end position="279"/>
    </location>
</feature>
<comment type="caution">
    <text evidence="6">The sequence shown here is derived from an EMBL/GenBank/DDBJ whole genome shotgun (WGS) entry which is preliminary data.</text>
</comment>
<dbReference type="STRING" id="81857.IV38_GL000054"/>
<evidence type="ECO:0000259" key="4">
    <source>
        <dbReference type="Pfam" id="PF00892"/>
    </source>
</evidence>
<dbReference type="EMBL" id="JQAZ01000004">
    <property type="protein sequence ID" value="KRN31467.1"/>
    <property type="molecule type" value="Genomic_DNA"/>
</dbReference>
<evidence type="ECO:0000313" key="6">
    <source>
        <dbReference type="EMBL" id="KRN31467.1"/>
    </source>
</evidence>
<evidence type="ECO:0000313" key="7">
    <source>
        <dbReference type="Proteomes" id="UP000051645"/>
    </source>
</evidence>
<dbReference type="RefSeq" id="WP_057769802.1">
    <property type="nucleotide sequence ID" value="NZ_JQAT01000001.1"/>
</dbReference>
<evidence type="ECO:0000313" key="8">
    <source>
        <dbReference type="Proteomes" id="UP000051751"/>
    </source>
</evidence>
<dbReference type="EMBL" id="JQAT01000001">
    <property type="protein sequence ID" value="KRN29175.1"/>
    <property type="molecule type" value="Genomic_DNA"/>
</dbReference>
<evidence type="ECO:0000256" key="3">
    <source>
        <dbReference type="SAM" id="Phobius"/>
    </source>
</evidence>
<dbReference type="AlphaFoldDB" id="A0A0R2FV21"/>
<accession>A0A0R2FV21</accession>
<keyword evidence="3" id="KW-0472">Membrane</keyword>